<dbReference type="InterPro" id="IPR011600">
    <property type="entry name" value="Pept_C14_caspase"/>
</dbReference>
<dbReference type="RefSeq" id="WP_164042235.1">
    <property type="nucleotide sequence ID" value="NZ_JAAGNZ010000002.1"/>
</dbReference>
<proteinExistence type="predicted"/>
<evidence type="ECO:0000256" key="1">
    <source>
        <dbReference type="SAM" id="SignalP"/>
    </source>
</evidence>
<feature type="chain" id="PRO_5026959767" evidence="1">
    <location>
        <begin position="20"/>
        <end position="250"/>
    </location>
</feature>
<feature type="signal peptide" evidence="1">
    <location>
        <begin position="1"/>
        <end position="19"/>
    </location>
</feature>
<comment type="caution">
    <text evidence="3">The sequence shown here is derived from an EMBL/GenBank/DDBJ whole genome shotgun (WGS) entry which is preliminary data.</text>
</comment>
<reference evidence="3 4" key="1">
    <citation type="submission" date="2020-02" db="EMBL/GenBank/DDBJ databases">
        <title>Draft genome sequence of two Spirosoma agri KCTC 52727 and Spirosoma terrae KCTC 52035.</title>
        <authorList>
            <person name="Rojas J."/>
            <person name="Ambika Manirajan B."/>
            <person name="Ratering S."/>
            <person name="Suarez C."/>
            <person name="Schnell S."/>
        </authorList>
    </citation>
    <scope>NUCLEOTIDE SEQUENCE [LARGE SCALE GENOMIC DNA]</scope>
    <source>
        <strain evidence="3 4">KCTC 52727</strain>
    </source>
</reference>
<dbReference type="Proteomes" id="UP000477386">
    <property type="component" value="Unassembled WGS sequence"/>
</dbReference>
<dbReference type="SUPFAM" id="SSF52129">
    <property type="entry name" value="Caspase-like"/>
    <property type="match status" value="1"/>
</dbReference>
<dbReference type="GO" id="GO:0004197">
    <property type="term" value="F:cysteine-type endopeptidase activity"/>
    <property type="evidence" value="ECO:0007669"/>
    <property type="project" value="InterPro"/>
</dbReference>
<evidence type="ECO:0000259" key="2">
    <source>
        <dbReference type="PROSITE" id="PS50208"/>
    </source>
</evidence>
<sequence length="250" mass="27441">MKILVLIALANLIMGWAGAQPNPVSPPEKRLALVIGNGSYTQRSAVPQALNNADDLAALLPKLGFDVMLVKNVDKAHMQLAIHQFSTKLKGYQVGLVYYTGHGVQDGENLFLLPVDANPTTAADVGEIGLKTHQLITDMASAKAVTNLILIDSDRDNLSTHSYTRPLGLDLDTPVGFVVAYATRPGKSMVAVEERNSLYTAALLREIVIPNQSVIDVCQHVREEVIKRSNYKQTPWELTSLTSNFYFQRK</sequence>
<protein>
    <submittedName>
        <fullName evidence="3">Caspase family protein</fullName>
    </submittedName>
</protein>
<dbReference type="InterPro" id="IPR001309">
    <property type="entry name" value="Pept_C14_p20"/>
</dbReference>
<keyword evidence="1" id="KW-0732">Signal</keyword>
<keyword evidence="4" id="KW-1185">Reference proteome</keyword>
<dbReference type="InterPro" id="IPR029030">
    <property type="entry name" value="Caspase-like_dom_sf"/>
</dbReference>
<feature type="domain" description="Caspase family p20" evidence="2">
    <location>
        <begin position="28"/>
        <end position="107"/>
    </location>
</feature>
<dbReference type="InterPro" id="IPR052039">
    <property type="entry name" value="Caspase-related_regulators"/>
</dbReference>
<dbReference type="PANTHER" id="PTHR22576:SF37">
    <property type="entry name" value="MUCOSA-ASSOCIATED LYMPHOID TISSUE LYMPHOMA TRANSLOCATION PROTEIN 1"/>
    <property type="match status" value="1"/>
</dbReference>
<gene>
    <name evidence="3" type="ORF">GK091_22525</name>
</gene>
<dbReference type="Pfam" id="PF00656">
    <property type="entry name" value="Peptidase_C14"/>
    <property type="match status" value="1"/>
</dbReference>
<dbReference type="EMBL" id="JAAGNZ010000002">
    <property type="protein sequence ID" value="NEU69673.1"/>
    <property type="molecule type" value="Genomic_DNA"/>
</dbReference>
<dbReference type="GO" id="GO:0006508">
    <property type="term" value="P:proteolysis"/>
    <property type="evidence" value="ECO:0007669"/>
    <property type="project" value="InterPro"/>
</dbReference>
<evidence type="ECO:0000313" key="4">
    <source>
        <dbReference type="Proteomes" id="UP000477386"/>
    </source>
</evidence>
<dbReference type="Gene3D" id="3.40.50.1460">
    <property type="match status" value="1"/>
</dbReference>
<dbReference type="PROSITE" id="PS50208">
    <property type="entry name" value="CASPASE_P20"/>
    <property type="match status" value="1"/>
</dbReference>
<dbReference type="PANTHER" id="PTHR22576">
    <property type="entry name" value="MUCOSA ASSOCIATED LYMPHOID TISSUE LYMPHOMA TRANSLOCATION PROTEIN 1/PARACASPASE"/>
    <property type="match status" value="1"/>
</dbReference>
<accession>A0A6M0IRT5</accession>
<dbReference type="AlphaFoldDB" id="A0A6M0IRT5"/>
<name>A0A6M0IRT5_9BACT</name>
<organism evidence="3 4">
    <name type="scientific">Spirosoma agri</name>
    <dbReference type="NCBI Taxonomy" id="1987381"/>
    <lineage>
        <taxon>Bacteria</taxon>
        <taxon>Pseudomonadati</taxon>
        <taxon>Bacteroidota</taxon>
        <taxon>Cytophagia</taxon>
        <taxon>Cytophagales</taxon>
        <taxon>Cytophagaceae</taxon>
        <taxon>Spirosoma</taxon>
    </lineage>
</organism>
<evidence type="ECO:0000313" key="3">
    <source>
        <dbReference type="EMBL" id="NEU69673.1"/>
    </source>
</evidence>